<keyword evidence="3" id="KW-1185">Reference proteome</keyword>
<name>A0A2R3Z977_9FLAO</name>
<dbReference type="RefSeq" id="WP_107013545.1">
    <property type="nucleotide sequence ID" value="NZ_CP028136.1"/>
</dbReference>
<dbReference type="KEGG" id="grs:C7S20_16730"/>
<protein>
    <submittedName>
        <fullName evidence="2">Uncharacterized protein</fullName>
    </submittedName>
</protein>
<organism evidence="2 3">
    <name type="scientific">Christiangramia fulva</name>
    <dbReference type="NCBI Taxonomy" id="2126553"/>
    <lineage>
        <taxon>Bacteria</taxon>
        <taxon>Pseudomonadati</taxon>
        <taxon>Bacteroidota</taxon>
        <taxon>Flavobacteriia</taxon>
        <taxon>Flavobacteriales</taxon>
        <taxon>Flavobacteriaceae</taxon>
        <taxon>Christiangramia</taxon>
    </lineage>
</organism>
<sequence>MEEKFSAWLVKVEGKIEATGRSYSRAINRLSEHYSSHTGNPTNIYKVDNGHLKRIKGFYDTDGRFSEFGYESHGLYRAAIKALYRYRQSHPISKKFKNTKSSKKPRSTAKNRIKRKTENRGQSIFKKIYEFFINLFQPNQPKELIKGDLVGTRKQIYKHLKPLSNNWEKEVQEKYLTDNPKCQRCGSGEFPSVFEKPVLTSKKVLKNVIKDIPNRGNHSISISNIENDFKGKVIYGNRLMVLCRTCKKKEEKLKLDRYPHEMPEIMRKGPSELKY</sequence>
<proteinExistence type="predicted"/>
<dbReference type="Proteomes" id="UP000241507">
    <property type="component" value="Chromosome"/>
</dbReference>
<gene>
    <name evidence="2" type="ORF">C7S20_16730</name>
</gene>
<dbReference type="OrthoDB" id="7057240at2"/>
<evidence type="ECO:0000313" key="3">
    <source>
        <dbReference type="Proteomes" id="UP000241507"/>
    </source>
</evidence>
<dbReference type="EMBL" id="CP028136">
    <property type="protein sequence ID" value="AVR46774.1"/>
    <property type="molecule type" value="Genomic_DNA"/>
</dbReference>
<reference evidence="3" key="1">
    <citation type="submission" date="2018-03" db="EMBL/GenBank/DDBJ databases">
        <title>Gramella fulva sp. nov., isolated from a dry surface of tidal flat.</title>
        <authorList>
            <person name="Hwang S.H."/>
            <person name="Hwang W.M."/>
            <person name="Kang K."/>
            <person name="Ahn T.-Y."/>
        </authorList>
    </citation>
    <scope>NUCLEOTIDE SEQUENCE [LARGE SCALE GENOMIC DNA]</scope>
    <source>
        <strain evidence="3">SH35</strain>
    </source>
</reference>
<evidence type="ECO:0000256" key="1">
    <source>
        <dbReference type="SAM" id="MobiDB-lite"/>
    </source>
</evidence>
<dbReference type="AlphaFoldDB" id="A0A2R3Z977"/>
<evidence type="ECO:0000313" key="2">
    <source>
        <dbReference type="EMBL" id="AVR46774.1"/>
    </source>
</evidence>
<feature type="region of interest" description="Disordered" evidence="1">
    <location>
        <begin position="94"/>
        <end position="117"/>
    </location>
</feature>
<accession>A0A2R3Z977</accession>